<feature type="transmembrane region" description="Helical" evidence="1">
    <location>
        <begin position="40"/>
        <end position="58"/>
    </location>
</feature>
<keyword evidence="1" id="KW-1133">Transmembrane helix</keyword>
<dbReference type="Proteomes" id="UP000001557">
    <property type="component" value="Chromosome"/>
</dbReference>
<dbReference type="PANTHER" id="PTHR30336">
    <property type="entry name" value="INNER MEMBRANE PROTEIN, PROBABLE PERMEASE"/>
    <property type="match status" value="1"/>
</dbReference>
<dbReference type="Pfam" id="PF02698">
    <property type="entry name" value="DUF218"/>
    <property type="match status" value="1"/>
</dbReference>
<dbReference type="HOGENOM" id="CLU_053514_0_1_6"/>
<sequence>MDIMFWVKKVVSQGIMPIPFILLLLVISFLVWRRRSMAKYLVSCAFFLLLFLSSQLGVNTLVRQLESAYPINSTPITGACFVMVLGSAHSDIQGATAVQSLSAVALARLSEGVRQLNLGQECKLIVSGWGGELTQVSHAEMMANAAVELGVDKRRIIQFPLARDTIEEAQYLQWELGEEPFRLVTSATHMPRAMAIFTAKGLHPEAAPTDFIGRDDFWWRLTADNLVASQRAIHEYIGRLWLWLKTVS</sequence>
<name>A3D2N1_SHEB5</name>
<dbReference type="InterPro" id="IPR003848">
    <property type="entry name" value="DUF218"/>
</dbReference>
<evidence type="ECO:0000313" key="3">
    <source>
        <dbReference type="EMBL" id="ABN60994.1"/>
    </source>
</evidence>
<reference evidence="3 4" key="1">
    <citation type="submission" date="2007-02" db="EMBL/GenBank/DDBJ databases">
        <title>Complete sequence of chromosome of Shewanella baltica OS155.</title>
        <authorList>
            <consortium name="US DOE Joint Genome Institute"/>
            <person name="Copeland A."/>
            <person name="Lucas S."/>
            <person name="Lapidus A."/>
            <person name="Barry K."/>
            <person name="Detter J.C."/>
            <person name="Glavina del Rio T."/>
            <person name="Hammon N."/>
            <person name="Israni S."/>
            <person name="Dalin E."/>
            <person name="Tice H."/>
            <person name="Pitluck S."/>
            <person name="Sims D.R."/>
            <person name="Brettin T."/>
            <person name="Bruce D."/>
            <person name="Han C."/>
            <person name="Tapia R."/>
            <person name="Brainard J."/>
            <person name="Schmutz J."/>
            <person name="Larimer F."/>
            <person name="Land M."/>
            <person name="Hauser L."/>
            <person name="Kyrpides N."/>
            <person name="Mikhailova N."/>
            <person name="Brettar I."/>
            <person name="Klappenbach J."/>
            <person name="Konstantinidis K."/>
            <person name="Rodrigues J."/>
            <person name="Tiedje J."/>
            <person name="Richardson P."/>
        </authorList>
    </citation>
    <scope>NUCLEOTIDE SEQUENCE [LARGE SCALE GENOMIC DNA]</scope>
    <source>
        <strain evidence="4">OS155 / ATCC BAA-1091</strain>
    </source>
</reference>
<proteinExistence type="predicted"/>
<dbReference type="InterPro" id="IPR014729">
    <property type="entry name" value="Rossmann-like_a/b/a_fold"/>
</dbReference>
<dbReference type="GO" id="GO:0043164">
    <property type="term" value="P:Gram-negative-bacterium-type cell wall biogenesis"/>
    <property type="evidence" value="ECO:0007669"/>
    <property type="project" value="TreeGrafter"/>
</dbReference>
<dbReference type="EMBL" id="CP000563">
    <property type="protein sequence ID" value="ABN60994.1"/>
    <property type="molecule type" value="Genomic_DNA"/>
</dbReference>
<dbReference type="STRING" id="325240.Sbal_1476"/>
<dbReference type="KEGG" id="sbl:Sbal_1476"/>
<dbReference type="CDD" id="cd06259">
    <property type="entry name" value="YdcF-like"/>
    <property type="match status" value="1"/>
</dbReference>
<gene>
    <name evidence="3" type="ordered locus">Sbal_1476</name>
</gene>
<dbReference type="AlphaFoldDB" id="A3D2N1"/>
<dbReference type="PANTHER" id="PTHR30336:SF4">
    <property type="entry name" value="ENVELOPE BIOGENESIS FACTOR ELYC"/>
    <property type="match status" value="1"/>
</dbReference>
<dbReference type="GO" id="GO:0000270">
    <property type="term" value="P:peptidoglycan metabolic process"/>
    <property type="evidence" value="ECO:0007669"/>
    <property type="project" value="TreeGrafter"/>
</dbReference>
<accession>A3D2N1</accession>
<keyword evidence="1" id="KW-0812">Transmembrane</keyword>
<evidence type="ECO:0000313" key="4">
    <source>
        <dbReference type="Proteomes" id="UP000001557"/>
    </source>
</evidence>
<feature type="domain" description="DUF218" evidence="2">
    <location>
        <begin position="82"/>
        <end position="238"/>
    </location>
</feature>
<evidence type="ECO:0000259" key="2">
    <source>
        <dbReference type="Pfam" id="PF02698"/>
    </source>
</evidence>
<evidence type="ECO:0000256" key="1">
    <source>
        <dbReference type="SAM" id="Phobius"/>
    </source>
</evidence>
<feature type="transmembrane region" description="Helical" evidence="1">
    <location>
        <begin position="14"/>
        <end position="33"/>
    </location>
</feature>
<dbReference type="GO" id="GO:0005886">
    <property type="term" value="C:plasma membrane"/>
    <property type="evidence" value="ECO:0007669"/>
    <property type="project" value="TreeGrafter"/>
</dbReference>
<keyword evidence="1" id="KW-0472">Membrane</keyword>
<keyword evidence="4" id="KW-1185">Reference proteome</keyword>
<dbReference type="Gene3D" id="3.40.50.620">
    <property type="entry name" value="HUPs"/>
    <property type="match status" value="1"/>
</dbReference>
<dbReference type="InterPro" id="IPR051599">
    <property type="entry name" value="Cell_Envelope_Assoc"/>
</dbReference>
<protein>
    <recommendedName>
        <fullName evidence="2">DUF218 domain-containing protein</fullName>
    </recommendedName>
</protein>
<organism evidence="3 4">
    <name type="scientific">Shewanella baltica (strain OS155 / ATCC BAA-1091)</name>
    <dbReference type="NCBI Taxonomy" id="325240"/>
    <lineage>
        <taxon>Bacteria</taxon>
        <taxon>Pseudomonadati</taxon>
        <taxon>Pseudomonadota</taxon>
        <taxon>Gammaproteobacteria</taxon>
        <taxon>Alteromonadales</taxon>
        <taxon>Shewanellaceae</taxon>
        <taxon>Shewanella</taxon>
    </lineage>
</organism>